<sequence length="650" mass="76157">MSSLKDALIRVSRVARNIEQIRQPARPPPQPSFPAGQRASNPEKPKRERIPKKELQKYRKQLRGFQKKRYQKFLLDLNMPDLKIYDEEIPKYDVERAEANLAAKSSTDKVAIFHRFLSERSVFNKMLDLLVDLTPQHLKSKETVSDPHALQNVLELQDNEYRKNMFPTPRYHFHEIPAFPRPLTRKSFQEYIYFLTHVKIPYRNSSSLLSGIIPEILLYTHLLTNEEFKELRSVETYNYIIKYFGYDKFQASFARELMLVMAADEKQPNLETINQLIKICRLHSTRRSLVSSYSIILKYLHLIRRMGLSVNLTTWARIYECITNIFLREAYVNKMSSINLPILSHMCVRILEDYSSTTQVTQEVIAFLCNDLKRPGWKQLPRLAEKVLSHVVANARQVDDLKPAFDLLDEIVIDEATVNTFTRTISENTHLKHRTLILLFAYHRLEKFINVESTDTLVSMIKVIANENIDIARANFIIRGLLHNEALKKLNLPAEFISHKQIKQPYFKHNKVTYKFSNTCISEHYRIMKRLIGDSITDFEARVIYHYRDEDGYQMPWVPLTEAESDEWKVFKELVSNIDPFHKNMEELSSELGIEMAAKNTPSHFISAYRIHNAVNSSISRDIDLVHRLRAGLDEHLKKELEERGIYSSK</sequence>
<evidence type="ECO:0000313" key="2">
    <source>
        <dbReference type="EMBL" id="KND99855.1"/>
    </source>
</evidence>
<evidence type="ECO:0000313" key="3">
    <source>
        <dbReference type="Proteomes" id="UP000037122"/>
    </source>
</evidence>
<dbReference type="VEuPathDB" id="FungiDB:QG37_03280"/>
<comment type="caution">
    <text evidence="2">The sequence shown here is derived from an EMBL/GenBank/DDBJ whole genome shotgun (WGS) entry which is preliminary data.</text>
</comment>
<dbReference type="VEuPathDB" id="FungiDB:CJJ07_004008"/>
<gene>
    <name evidence="2" type="ORF">QG37_03280</name>
</gene>
<name>A0A0L0P1F9_CANAR</name>
<dbReference type="EMBL" id="LGST01000021">
    <property type="protein sequence ID" value="KND99855.1"/>
    <property type="molecule type" value="Genomic_DNA"/>
</dbReference>
<dbReference type="VEuPathDB" id="FungiDB:CJJ09_002511"/>
<dbReference type="AlphaFoldDB" id="A0A0L0P1F9"/>
<dbReference type="VEuPathDB" id="FungiDB:CJI97_000548"/>
<dbReference type="Proteomes" id="UP000037122">
    <property type="component" value="Unassembled WGS sequence"/>
</dbReference>
<reference evidence="3" key="1">
    <citation type="journal article" date="2015" name="BMC Genomics">
        <title>Draft genome of a commonly misdiagnosed multidrug resistant pathogen Candida auris.</title>
        <authorList>
            <person name="Chatterjee S."/>
            <person name="Alampalli S.V."/>
            <person name="Nageshan R.K."/>
            <person name="Chettiar S.T."/>
            <person name="Joshi S."/>
            <person name="Tatu U.S."/>
        </authorList>
    </citation>
    <scope>NUCLEOTIDE SEQUENCE [LARGE SCALE GENOMIC DNA]</scope>
    <source>
        <strain evidence="3">6684</strain>
    </source>
</reference>
<proteinExistence type="predicted"/>
<evidence type="ECO:0000256" key="1">
    <source>
        <dbReference type="SAM" id="MobiDB-lite"/>
    </source>
</evidence>
<organism evidence="2 3">
    <name type="scientific">Candidozyma auris</name>
    <name type="common">Yeast</name>
    <name type="synonym">Candida auris</name>
    <dbReference type="NCBI Taxonomy" id="498019"/>
    <lineage>
        <taxon>Eukaryota</taxon>
        <taxon>Fungi</taxon>
        <taxon>Dikarya</taxon>
        <taxon>Ascomycota</taxon>
        <taxon>Saccharomycotina</taxon>
        <taxon>Pichiomycetes</taxon>
        <taxon>Metschnikowiaceae</taxon>
        <taxon>Candidozyma</taxon>
    </lineage>
</organism>
<accession>A0A0L0P1F9</accession>
<protein>
    <submittedName>
        <fullName evidence="2">Uncharacterized protein</fullName>
    </submittedName>
</protein>
<feature type="region of interest" description="Disordered" evidence="1">
    <location>
        <begin position="17"/>
        <end position="49"/>
    </location>
</feature>
<dbReference type="VEuPathDB" id="FungiDB:B9J08_000546"/>
<dbReference type="VEuPathDB" id="FungiDB:CJI96_0003549"/>